<comment type="caution">
    <text evidence="7">The sequence shown here is derived from an EMBL/GenBank/DDBJ whole genome shotgun (WGS) entry which is preliminary data.</text>
</comment>
<proteinExistence type="predicted"/>
<feature type="chain" id="PRO_5045556392" description="Receptor ligand binding region domain-containing protein" evidence="5">
    <location>
        <begin position="20"/>
        <end position="561"/>
    </location>
</feature>
<keyword evidence="2" id="KW-0812">Transmembrane</keyword>
<sequence length="561" mass="63385">MIIRTLLTAALLLDHSTTSNSILKIAVLIFGEHSFEDHVHSVKTAYLEIFETTSTYIGNYTVVAEYIDGGNLRNKPSANRFQLTDKVVCEQVINRSIAVVIYAPSLNRETQSEYLSRVSSTAYAVGFYSIPTIGVMVREAEFSKKKIYPTFVRPTPSYADESFVFLNLLRRLDYRQVVVVNVKGDRNGEQFVELFEKKRKKYKIHVQSYIELEINGFLNSSLAASFEEFTSNIVALYATSTHNITRICAEKHKGFCRCAAPASEEDLASVIKQLLKKHQRQNAQLIQHVRMISGVDRAVDDLAEKRKVWVVNEDASKASNVPDGAIATRLSQTPLSALRSSFASIKSSLEFLGSFDGTVNPPLGCGKDAVHSKWSTVHGLQFLREAIKQDLKERRAEMLAESAEAGQSIRYACRDFATRKTIMTALRTPNGTTRASRRRMEKVIHNFYSDFFDSHVPLLPQHLSEDGNVIPKVEVRHAIMSVMNRTSPGPYRIKLEHLKYLPPVLIDSLTRLFTRYLSECKVPKQWKTSRTVLLYKKGEPHNIRTIAQSAYSLSSTRSSQE</sequence>
<evidence type="ECO:0000256" key="3">
    <source>
        <dbReference type="ARBA" id="ARBA00022989"/>
    </source>
</evidence>
<dbReference type="InterPro" id="IPR001828">
    <property type="entry name" value="ANF_lig-bd_rcpt"/>
</dbReference>
<evidence type="ECO:0000313" key="8">
    <source>
        <dbReference type="Proteomes" id="UP001303046"/>
    </source>
</evidence>
<keyword evidence="3" id="KW-1133">Transmembrane helix</keyword>
<dbReference type="Gene3D" id="3.40.50.2300">
    <property type="match status" value="1"/>
</dbReference>
<feature type="signal peptide" evidence="5">
    <location>
        <begin position="1"/>
        <end position="19"/>
    </location>
</feature>
<name>A0ABR1CBW4_NECAM</name>
<comment type="subcellular location">
    <subcellularLocation>
        <location evidence="1">Membrane</location>
    </subcellularLocation>
</comment>
<dbReference type="SUPFAM" id="SSF53822">
    <property type="entry name" value="Periplasmic binding protein-like I"/>
    <property type="match status" value="1"/>
</dbReference>
<keyword evidence="5" id="KW-0732">Signal</keyword>
<gene>
    <name evidence="7" type="primary">Necator_chrII.g6735</name>
    <name evidence="7" type="ORF">RB195_018942</name>
</gene>
<protein>
    <recommendedName>
        <fullName evidence="6">Receptor ligand binding region domain-containing protein</fullName>
    </recommendedName>
</protein>
<feature type="domain" description="Receptor ligand binding region" evidence="6">
    <location>
        <begin position="120"/>
        <end position="213"/>
    </location>
</feature>
<dbReference type="Pfam" id="PF01094">
    <property type="entry name" value="ANF_receptor"/>
    <property type="match status" value="1"/>
</dbReference>
<evidence type="ECO:0000256" key="4">
    <source>
        <dbReference type="ARBA" id="ARBA00023136"/>
    </source>
</evidence>
<keyword evidence="4" id="KW-0472">Membrane</keyword>
<evidence type="ECO:0000256" key="1">
    <source>
        <dbReference type="ARBA" id="ARBA00004370"/>
    </source>
</evidence>
<evidence type="ECO:0000256" key="5">
    <source>
        <dbReference type="SAM" id="SignalP"/>
    </source>
</evidence>
<dbReference type="Proteomes" id="UP001303046">
    <property type="component" value="Unassembled WGS sequence"/>
</dbReference>
<keyword evidence="8" id="KW-1185">Reference proteome</keyword>
<evidence type="ECO:0000256" key="2">
    <source>
        <dbReference type="ARBA" id="ARBA00022692"/>
    </source>
</evidence>
<evidence type="ECO:0000259" key="6">
    <source>
        <dbReference type="Pfam" id="PF01094"/>
    </source>
</evidence>
<accession>A0ABR1CBW4</accession>
<organism evidence="7 8">
    <name type="scientific">Necator americanus</name>
    <name type="common">Human hookworm</name>
    <dbReference type="NCBI Taxonomy" id="51031"/>
    <lineage>
        <taxon>Eukaryota</taxon>
        <taxon>Metazoa</taxon>
        <taxon>Ecdysozoa</taxon>
        <taxon>Nematoda</taxon>
        <taxon>Chromadorea</taxon>
        <taxon>Rhabditida</taxon>
        <taxon>Rhabditina</taxon>
        <taxon>Rhabditomorpha</taxon>
        <taxon>Strongyloidea</taxon>
        <taxon>Ancylostomatidae</taxon>
        <taxon>Bunostominae</taxon>
        <taxon>Necator</taxon>
    </lineage>
</organism>
<dbReference type="InterPro" id="IPR028082">
    <property type="entry name" value="Peripla_BP_I"/>
</dbReference>
<evidence type="ECO:0000313" key="7">
    <source>
        <dbReference type="EMBL" id="KAK6735979.1"/>
    </source>
</evidence>
<dbReference type="EMBL" id="JAVFWL010000002">
    <property type="protein sequence ID" value="KAK6735979.1"/>
    <property type="molecule type" value="Genomic_DNA"/>
</dbReference>
<reference evidence="7 8" key="1">
    <citation type="submission" date="2023-08" db="EMBL/GenBank/DDBJ databases">
        <title>A Necator americanus chromosomal reference genome.</title>
        <authorList>
            <person name="Ilik V."/>
            <person name="Petrzelkova K.J."/>
            <person name="Pardy F."/>
            <person name="Fuh T."/>
            <person name="Niatou-Singa F.S."/>
            <person name="Gouil Q."/>
            <person name="Baker L."/>
            <person name="Ritchie M.E."/>
            <person name="Jex A.R."/>
            <person name="Gazzola D."/>
            <person name="Li H."/>
            <person name="Toshio Fujiwara R."/>
            <person name="Zhan B."/>
            <person name="Aroian R.V."/>
            <person name="Pafco B."/>
            <person name="Schwarz E.M."/>
        </authorList>
    </citation>
    <scope>NUCLEOTIDE SEQUENCE [LARGE SCALE GENOMIC DNA]</scope>
    <source>
        <strain evidence="7 8">Aroian</strain>
        <tissue evidence="7">Whole animal</tissue>
    </source>
</reference>